<feature type="transmembrane region" description="Helical" evidence="5">
    <location>
        <begin position="12"/>
        <end position="35"/>
    </location>
</feature>
<accession>A0ABM8QPT6</accession>
<evidence type="ECO:0000256" key="2">
    <source>
        <dbReference type="ARBA" id="ARBA00022692"/>
    </source>
</evidence>
<keyword evidence="2 5" id="KW-0812">Transmembrane</keyword>
<evidence type="ECO:0000256" key="3">
    <source>
        <dbReference type="ARBA" id="ARBA00022989"/>
    </source>
</evidence>
<dbReference type="EMBL" id="CAJNBJ010000001">
    <property type="protein sequence ID" value="CAE6708839.1"/>
    <property type="molecule type" value="Genomic_DNA"/>
</dbReference>
<evidence type="ECO:0000256" key="1">
    <source>
        <dbReference type="ARBA" id="ARBA00004370"/>
    </source>
</evidence>
<reference evidence="7 8" key="1">
    <citation type="submission" date="2021-02" db="EMBL/GenBank/DDBJ databases">
        <authorList>
            <person name="Han P."/>
        </authorList>
    </citation>
    <scope>NUCLEOTIDE SEQUENCE [LARGE SCALE GENOMIC DNA]</scope>
    <source>
        <strain evidence="7">Candidatus Nitrospira sp. ZN2</strain>
    </source>
</reference>
<evidence type="ECO:0000256" key="5">
    <source>
        <dbReference type="SAM" id="Phobius"/>
    </source>
</evidence>
<feature type="domain" description="TMEM205-like" evidence="6">
    <location>
        <begin position="15"/>
        <end position="112"/>
    </location>
</feature>
<gene>
    <name evidence="7" type="ORF">NSPZN2_11114</name>
</gene>
<name>A0ABM8QPT6_9BACT</name>
<evidence type="ECO:0000313" key="7">
    <source>
        <dbReference type="EMBL" id="CAE6708839.1"/>
    </source>
</evidence>
<feature type="transmembrane region" description="Helical" evidence="5">
    <location>
        <begin position="140"/>
        <end position="157"/>
    </location>
</feature>
<sequence>MTAIIEPVMQYAHALAVAVLVGKVVLLSFVVAPILAKQLGPEQFGAVVRRLFPAYYLLGMAAATLGLLSLMVLGLLRGLTASVLATGGIWLMILLAESYCRSPLTPQSNAMRDRLKEQERQGSVDPVLQAAWTRLHQRSLYLNSLVLLGGLWLVGSIRQF</sequence>
<dbReference type="Pfam" id="PF13664">
    <property type="entry name" value="DUF4149"/>
    <property type="match status" value="1"/>
</dbReference>
<keyword evidence="4 5" id="KW-0472">Membrane</keyword>
<dbReference type="InterPro" id="IPR025423">
    <property type="entry name" value="TMEM205-like"/>
</dbReference>
<keyword evidence="8" id="KW-1185">Reference proteome</keyword>
<comment type="caution">
    <text evidence="7">The sequence shown here is derived from an EMBL/GenBank/DDBJ whole genome shotgun (WGS) entry which is preliminary data.</text>
</comment>
<organism evidence="7 8">
    <name type="scientific">Nitrospira defluvii</name>
    <dbReference type="NCBI Taxonomy" id="330214"/>
    <lineage>
        <taxon>Bacteria</taxon>
        <taxon>Pseudomonadati</taxon>
        <taxon>Nitrospirota</taxon>
        <taxon>Nitrospiria</taxon>
        <taxon>Nitrospirales</taxon>
        <taxon>Nitrospiraceae</taxon>
        <taxon>Nitrospira</taxon>
    </lineage>
</organism>
<keyword evidence="3 5" id="KW-1133">Transmembrane helix</keyword>
<feature type="transmembrane region" description="Helical" evidence="5">
    <location>
        <begin position="55"/>
        <end position="76"/>
    </location>
</feature>
<comment type="subcellular location">
    <subcellularLocation>
        <location evidence="1">Membrane</location>
    </subcellularLocation>
</comment>
<protein>
    <recommendedName>
        <fullName evidence="6">TMEM205-like domain-containing protein</fullName>
    </recommendedName>
</protein>
<proteinExistence type="predicted"/>
<dbReference type="RefSeq" id="WP_213040901.1">
    <property type="nucleotide sequence ID" value="NZ_CAJNBJ010000001.1"/>
</dbReference>
<dbReference type="Proteomes" id="UP000675880">
    <property type="component" value="Unassembled WGS sequence"/>
</dbReference>
<evidence type="ECO:0000256" key="4">
    <source>
        <dbReference type="ARBA" id="ARBA00023136"/>
    </source>
</evidence>
<evidence type="ECO:0000259" key="6">
    <source>
        <dbReference type="Pfam" id="PF13664"/>
    </source>
</evidence>
<evidence type="ECO:0000313" key="8">
    <source>
        <dbReference type="Proteomes" id="UP000675880"/>
    </source>
</evidence>